<reference evidence="1" key="1">
    <citation type="submission" date="2020-04" db="EMBL/GenBank/DDBJ databases">
        <title>A chromosome-scale assembly and high-density genetic map of the yellow drum (Nibea albiflora) genome.</title>
        <authorList>
            <person name="Xu D."/>
            <person name="Zhang W."/>
            <person name="Chen R."/>
            <person name="Tan P."/>
            <person name="Wang L."/>
            <person name="Song H."/>
            <person name="Tian L."/>
            <person name="Zhu Q."/>
            <person name="Wang B."/>
        </authorList>
    </citation>
    <scope>NUCLEOTIDE SEQUENCE</scope>
    <source>
        <strain evidence="1">ZJHYS-2018</strain>
    </source>
</reference>
<dbReference type="EMBL" id="CM024805">
    <property type="protein sequence ID" value="KAG8009416.1"/>
    <property type="molecule type" value="Genomic_DNA"/>
</dbReference>
<accession>A0ACB7F512</accession>
<name>A0ACB7F512_NIBAL</name>
<protein>
    <submittedName>
        <fullName evidence="1">Uncharacterized protein</fullName>
    </submittedName>
</protein>
<gene>
    <name evidence="1" type="ORF">GBF38_017693</name>
</gene>
<keyword evidence="2" id="KW-1185">Reference proteome</keyword>
<evidence type="ECO:0000313" key="1">
    <source>
        <dbReference type="EMBL" id="KAG8009416.1"/>
    </source>
</evidence>
<evidence type="ECO:0000313" key="2">
    <source>
        <dbReference type="Proteomes" id="UP000805704"/>
    </source>
</evidence>
<dbReference type="Proteomes" id="UP000805704">
    <property type="component" value="Chromosome 17"/>
</dbReference>
<feature type="non-terminal residue" evidence="1">
    <location>
        <position position="51"/>
    </location>
</feature>
<proteinExistence type="predicted"/>
<sequence length="51" mass="5530">MGRPVTQHALLLLQCMLVLRPGGVASRRGPVLLPESPCHKTEHPLIPHSGK</sequence>
<comment type="caution">
    <text evidence="1">The sequence shown here is derived from an EMBL/GenBank/DDBJ whole genome shotgun (WGS) entry which is preliminary data.</text>
</comment>
<organism evidence="1 2">
    <name type="scientific">Nibea albiflora</name>
    <name type="common">Yellow drum</name>
    <name type="synonym">Corvina albiflora</name>
    <dbReference type="NCBI Taxonomy" id="240163"/>
    <lineage>
        <taxon>Eukaryota</taxon>
        <taxon>Metazoa</taxon>
        <taxon>Chordata</taxon>
        <taxon>Craniata</taxon>
        <taxon>Vertebrata</taxon>
        <taxon>Euteleostomi</taxon>
        <taxon>Actinopterygii</taxon>
        <taxon>Neopterygii</taxon>
        <taxon>Teleostei</taxon>
        <taxon>Neoteleostei</taxon>
        <taxon>Acanthomorphata</taxon>
        <taxon>Eupercaria</taxon>
        <taxon>Sciaenidae</taxon>
        <taxon>Nibea</taxon>
    </lineage>
</organism>